<organism evidence="1 2">
    <name type="scientific">Thermobifida alba</name>
    <name type="common">Thermomonospora alba</name>
    <dbReference type="NCBI Taxonomy" id="53522"/>
    <lineage>
        <taxon>Bacteria</taxon>
        <taxon>Bacillati</taxon>
        <taxon>Actinomycetota</taxon>
        <taxon>Actinomycetes</taxon>
        <taxon>Streptosporangiales</taxon>
        <taxon>Nocardiopsidaceae</taxon>
        <taxon>Thermobifida</taxon>
    </lineage>
</organism>
<accession>A0ABY4L0P0</accession>
<dbReference type="RefSeq" id="WP_248593347.1">
    <property type="nucleotide sequence ID" value="NZ_BAABEB010000027.1"/>
</dbReference>
<evidence type="ECO:0000313" key="1">
    <source>
        <dbReference type="EMBL" id="UPT21044.1"/>
    </source>
</evidence>
<reference evidence="1 2" key="1">
    <citation type="submission" date="2020-04" db="EMBL/GenBank/DDBJ databases">
        <title>Thermobifida alba genome sequencing and assembly.</title>
        <authorList>
            <person name="Luzics S."/>
            <person name="Horvath B."/>
            <person name="Nagy I."/>
            <person name="Toth A."/>
            <person name="Nagy I."/>
            <person name="Kukolya J."/>
        </authorList>
    </citation>
    <scope>NUCLEOTIDE SEQUENCE [LARGE SCALE GENOMIC DNA]</scope>
    <source>
        <strain evidence="1 2">DSM 43795</strain>
    </source>
</reference>
<gene>
    <name evidence="1" type="ORF">FOF52_08790</name>
</gene>
<evidence type="ECO:0000313" key="2">
    <source>
        <dbReference type="Proteomes" id="UP000832041"/>
    </source>
</evidence>
<sequence>MDSSPVWRLRQGAQTVAEIEITGSDFPWLEGRLRPRPGFAPWAAVFAEELALLRADGEPTGEQLARSEERYERVNAELTLVAPDGDAVSEFLLHVDGDQAWFRWID</sequence>
<dbReference type="EMBL" id="CP051627">
    <property type="protein sequence ID" value="UPT21044.1"/>
    <property type="molecule type" value="Genomic_DNA"/>
</dbReference>
<keyword evidence="2" id="KW-1185">Reference proteome</keyword>
<dbReference type="Proteomes" id="UP000832041">
    <property type="component" value="Chromosome"/>
</dbReference>
<name>A0ABY4L0P0_THEAE</name>
<protein>
    <submittedName>
        <fullName evidence="1">Uncharacterized protein</fullName>
    </submittedName>
</protein>
<proteinExistence type="predicted"/>